<feature type="compositionally biased region" description="Basic and acidic residues" evidence="1">
    <location>
        <begin position="417"/>
        <end position="428"/>
    </location>
</feature>
<evidence type="ECO:0000313" key="3">
    <source>
        <dbReference type="WBParaSite" id="PSU_v2.g2172.t1"/>
    </source>
</evidence>
<proteinExistence type="predicted"/>
<dbReference type="Proteomes" id="UP000887577">
    <property type="component" value="Unplaced"/>
</dbReference>
<evidence type="ECO:0000313" key="2">
    <source>
        <dbReference type="Proteomes" id="UP000887577"/>
    </source>
</evidence>
<organism evidence="2 3">
    <name type="scientific">Panagrolaimus superbus</name>
    <dbReference type="NCBI Taxonomy" id="310955"/>
    <lineage>
        <taxon>Eukaryota</taxon>
        <taxon>Metazoa</taxon>
        <taxon>Ecdysozoa</taxon>
        <taxon>Nematoda</taxon>
        <taxon>Chromadorea</taxon>
        <taxon>Rhabditida</taxon>
        <taxon>Tylenchina</taxon>
        <taxon>Panagrolaimomorpha</taxon>
        <taxon>Panagrolaimoidea</taxon>
        <taxon>Panagrolaimidae</taxon>
        <taxon>Panagrolaimus</taxon>
    </lineage>
</organism>
<accession>A0A914YMP6</accession>
<keyword evidence="2" id="KW-1185">Reference proteome</keyword>
<dbReference type="WBParaSite" id="PSU_v2.g2172.t1">
    <property type="protein sequence ID" value="PSU_v2.g2172.t1"/>
    <property type="gene ID" value="PSU_v2.g2172"/>
</dbReference>
<protein>
    <submittedName>
        <fullName evidence="3">Uncharacterized protein</fullName>
    </submittedName>
</protein>
<feature type="region of interest" description="Disordered" evidence="1">
    <location>
        <begin position="378"/>
        <end position="438"/>
    </location>
</feature>
<name>A0A914YMP6_9BILA</name>
<reference evidence="3" key="1">
    <citation type="submission" date="2022-11" db="UniProtKB">
        <authorList>
            <consortium name="WormBaseParasite"/>
        </authorList>
    </citation>
    <scope>IDENTIFICATION</scope>
</reference>
<feature type="compositionally biased region" description="Polar residues" evidence="1">
    <location>
        <begin position="429"/>
        <end position="438"/>
    </location>
</feature>
<sequence length="438" mass="48539">MILCTINEVIDAASETTEDINSTFSRAVANRAVFAKSLPFQPHKEAHTAAKQDVKPFTAVNEVIDDVSETTEDINSAFSRAIAKRLPYQPQKKQRVSTEPLFNSDATSVSTPVTSFVPATSTLIPASAVPCNSVNVTPPELIKEAAPTSIEQTSIVLEGPQKIAAPEQKIAPLIVLEELQNEIFGIRKRITEDINSAFSRTVASLTISAKNVVSQPQDEEHIATQLVSTEHSFNSGAASVTTLLVTSFAPPASMFIPEPAVPFIPANVTASELMKEATPNSMKQTSILLEGPQSKISSIEKGITEIPQEDNRVSLIHEYEKKIDELVHEPKILEELSKKVYNRKLIQLLREINKDFHHVPCPLSEQELKRIGIDRATMPSSANFTNKPKYRGRRGYDLPNDPWARRSHTTNVRSPKNARENQDRDRQIKNQPIQNTKI</sequence>
<evidence type="ECO:0000256" key="1">
    <source>
        <dbReference type="SAM" id="MobiDB-lite"/>
    </source>
</evidence>
<dbReference type="AlphaFoldDB" id="A0A914YMP6"/>